<feature type="transmembrane region" description="Helical" evidence="1">
    <location>
        <begin position="73"/>
        <end position="91"/>
    </location>
</feature>
<dbReference type="EMBL" id="JANFAV010000015">
    <property type="protein sequence ID" value="MCW6536748.1"/>
    <property type="molecule type" value="Genomic_DNA"/>
</dbReference>
<evidence type="ECO:0008006" key="4">
    <source>
        <dbReference type="Google" id="ProtNLM"/>
    </source>
</evidence>
<sequence>MSNFNKGMMALLGVAMGVNGIVMLYDPQFWYYAVPTVPATGPFNQHFIRDIGIIYVMIGAGYVTGIFFPAQRIWLWAAATAWLSLHGFFHLWEIGVGICGADTILKNGHAVYLPAIIGFLGIVIDVLGRRSVIRS</sequence>
<organism evidence="2 3">
    <name type="scientific">Sphingomonas lycopersici</name>
    <dbReference type="NCBI Taxonomy" id="2951807"/>
    <lineage>
        <taxon>Bacteria</taxon>
        <taxon>Pseudomonadati</taxon>
        <taxon>Pseudomonadota</taxon>
        <taxon>Alphaproteobacteria</taxon>
        <taxon>Sphingomonadales</taxon>
        <taxon>Sphingomonadaceae</taxon>
        <taxon>Sphingomonas</taxon>
    </lineage>
</organism>
<gene>
    <name evidence="2" type="ORF">NEE01_18375</name>
</gene>
<dbReference type="Proteomes" id="UP001165565">
    <property type="component" value="Unassembled WGS sequence"/>
</dbReference>
<dbReference type="AlphaFoldDB" id="A0AA42CVM4"/>
<accession>A0AA42CVM4</accession>
<evidence type="ECO:0000313" key="3">
    <source>
        <dbReference type="Proteomes" id="UP001165565"/>
    </source>
</evidence>
<keyword evidence="1" id="KW-0812">Transmembrane</keyword>
<keyword evidence="3" id="KW-1185">Reference proteome</keyword>
<protein>
    <recommendedName>
        <fullName evidence="4">DUF4345 domain-containing protein</fullName>
    </recommendedName>
</protein>
<keyword evidence="1" id="KW-1133">Transmembrane helix</keyword>
<keyword evidence="1" id="KW-0472">Membrane</keyword>
<evidence type="ECO:0000313" key="2">
    <source>
        <dbReference type="EMBL" id="MCW6536748.1"/>
    </source>
</evidence>
<feature type="transmembrane region" description="Helical" evidence="1">
    <location>
        <begin position="7"/>
        <end position="27"/>
    </location>
</feature>
<feature type="transmembrane region" description="Helical" evidence="1">
    <location>
        <begin position="111"/>
        <end position="128"/>
    </location>
</feature>
<comment type="caution">
    <text evidence="2">The sequence shown here is derived from an EMBL/GenBank/DDBJ whole genome shotgun (WGS) entry which is preliminary data.</text>
</comment>
<feature type="transmembrane region" description="Helical" evidence="1">
    <location>
        <begin position="47"/>
        <end position="68"/>
    </location>
</feature>
<evidence type="ECO:0000256" key="1">
    <source>
        <dbReference type="SAM" id="Phobius"/>
    </source>
</evidence>
<name>A0AA42CVM4_9SPHN</name>
<proteinExistence type="predicted"/>
<reference evidence="2" key="1">
    <citation type="submission" date="2022-06" db="EMBL/GenBank/DDBJ databases">
        <title>Sphingomonas sp. nov. isolated from rhizosphere soil of tomato.</title>
        <authorList>
            <person name="Dong H."/>
            <person name="Gao R."/>
        </authorList>
    </citation>
    <scope>NUCLEOTIDE SEQUENCE</scope>
    <source>
        <strain evidence="2">MMSM24</strain>
    </source>
</reference>
<dbReference type="RefSeq" id="WP_265270458.1">
    <property type="nucleotide sequence ID" value="NZ_JANFAU010000004.1"/>
</dbReference>